<dbReference type="STRING" id="1280954.HPO_16845"/>
<dbReference type="InterPro" id="IPR050789">
    <property type="entry name" value="Diverse_Enzym_Activities"/>
</dbReference>
<comment type="caution">
    <text evidence="2">The sequence shown here is derived from an EMBL/GenBank/DDBJ whole genome shotgun (WGS) entry which is preliminary data.</text>
</comment>
<sequence length="359" mass="37504">MTGPVMAETIPDKSGQIRALLETARERHGLIGLGAVVATPEDGIIALAVTGERVRGGAAIQAADAWHIGSNTKMLTGLGWARLVEAGSARWGMTLGEIFEGETLHPGWQDVTIEELLAHRSGAGANPGVLWMTGAGRNGDPVAQQRASLVASTLQKAPAGKRGAFVYSNLGYIIAGRAMEQVAGTGETYEQLMRRLVIEQAPQGAGMGFGFGPPSAIQGHKGGLFGGLRPVGTGPSADNAPAFASAGTAHISLAGHALLLLPFLEGPQALPDEMRRRLMMPYPDAAAEYAMGWGVQTGRDGKPVYLHAGSNTMWLSQVVVLPEPGAVIIVNTNAAGKQADEAIRELTGQLIGWAQENDR</sequence>
<keyword evidence="3" id="KW-1185">Reference proteome</keyword>
<dbReference type="PATRIC" id="fig|1280954.3.peg.3400"/>
<gene>
    <name evidence="2" type="ORF">HPO_16845</name>
</gene>
<protein>
    <submittedName>
        <fullName evidence="2">Beta-lactamase</fullName>
    </submittedName>
</protein>
<evidence type="ECO:0000313" key="3">
    <source>
        <dbReference type="Proteomes" id="UP000027100"/>
    </source>
</evidence>
<dbReference type="InterPro" id="IPR001466">
    <property type="entry name" value="Beta-lactam-related"/>
</dbReference>
<name>A0A062VCF1_9PROT</name>
<dbReference type="OrthoDB" id="5377431at2"/>
<accession>A0A062VCF1</accession>
<dbReference type="Gene3D" id="3.40.710.10">
    <property type="entry name" value="DD-peptidase/beta-lactamase superfamily"/>
    <property type="match status" value="1"/>
</dbReference>
<dbReference type="Proteomes" id="UP000027100">
    <property type="component" value="Unassembled WGS sequence"/>
</dbReference>
<feature type="domain" description="Beta-lactamase-related" evidence="1">
    <location>
        <begin position="18"/>
        <end position="342"/>
    </location>
</feature>
<dbReference type="RefSeq" id="WP_035601401.1">
    <property type="nucleotide sequence ID" value="NZ_ARYM01000026.1"/>
</dbReference>
<reference evidence="2 3" key="1">
    <citation type="journal article" date="2014" name="Antonie Van Leeuwenhoek">
        <title>Hyphomonas beringensis sp. nov. and Hyphomonas chukchiensis sp. nov., isolated from surface seawater of the Bering Sea and Chukchi Sea.</title>
        <authorList>
            <person name="Li C."/>
            <person name="Lai Q."/>
            <person name="Li G."/>
            <person name="Dong C."/>
            <person name="Wang J."/>
            <person name="Liao Y."/>
            <person name="Shao Z."/>
        </authorList>
    </citation>
    <scope>NUCLEOTIDE SEQUENCE [LARGE SCALE GENOMIC DNA]</scope>
    <source>
        <strain evidence="2 3">PS728</strain>
    </source>
</reference>
<dbReference type="AlphaFoldDB" id="A0A062VCF1"/>
<organism evidence="2 3">
    <name type="scientific">Hyphomonas polymorpha PS728</name>
    <dbReference type="NCBI Taxonomy" id="1280954"/>
    <lineage>
        <taxon>Bacteria</taxon>
        <taxon>Pseudomonadati</taxon>
        <taxon>Pseudomonadota</taxon>
        <taxon>Alphaproteobacteria</taxon>
        <taxon>Hyphomonadales</taxon>
        <taxon>Hyphomonadaceae</taxon>
        <taxon>Hyphomonas</taxon>
    </lineage>
</organism>
<dbReference type="InterPro" id="IPR012338">
    <property type="entry name" value="Beta-lactam/transpept-like"/>
</dbReference>
<evidence type="ECO:0000259" key="1">
    <source>
        <dbReference type="Pfam" id="PF00144"/>
    </source>
</evidence>
<dbReference type="Pfam" id="PF00144">
    <property type="entry name" value="Beta-lactamase"/>
    <property type="match status" value="1"/>
</dbReference>
<proteinExistence type="predicted"/>
<dbReference type="EMBL" id="ARYM01000026">
    <property type="protein sequence ID" value="KCZ97063.1"/>
    <property type="molecule type" value="Genomic_DNA"/>
</dbReference>
<evidence type="ECO:0000313" key="2">
    <source>
        <dbReference type="EMBL" id="KCZ97063.1"/>
    </source>
</evidence>
<dbReference type="eggNOG" id="COG1680">
    <property type="taxonomic scope" value="Bacteria"/>
</dbReference>
<dbReference type="SUPFAM" id="SSF56601">
    <property type="entry name" value="beta-lactamase/transpeptidase-like"/>
    <property type="match status" value="1"/>
</dbReference>
<dbReference type="PANTHER" id="PTHR43283">
    <property type="entry name" value="BETA-LACTAMASE-RELATED"/>
    <property type="match status" value="1"/>
</dbReference>